<evidence type="ECO:0000313" key="1">
    <source>
        <dbReference type="EMBL" id="MFD2310591.1"/>
    </source>
</evidence>
<dbReference type="RefSeq" id="WP_265720676.1">
    <property type="nucleotide sequence ID" value="NZ_JAPIVK010000005.1"/>
</dbReference>
<reference evidence="2" key="1">
    <citation type="journal article" date="2019" name="Int. J. Syst. Evol. Microbiol.">
        <title>The Global Catalogue of Microorganisms (GCM) 10K type strain sequencing project: providing services to taxonomists for standard genome sequencing and annotation.</title>
        <authorList>
            <consortium name="The Broad Institute Genomics Platform"/>
            <consortium name="The Broad Institute Genome Sequencing Center for Infectious Disease"/>
            <person name="Wu L."/>
            <person name="Ma J."/>
        </authorList>
    </citation>
    <scope>NUCLEOTIDE SEQUENCE [LARGE SCALE GENOMIC DNA]</scope>
    <source>
        <strain evidence="2">KCTC 12848</strain>
    </source>
</reference>
<name>A0ABW5EAJ3_9GAMM</name>
<gene>
    <name evidence="1" type="ORF">ACFSKX_09205</name>
</gene>
<proteinExistence type="predicted"/>
<sequence>MPLHRIHREDHYLIFTIPTSEVLNKLGRKYPFHIKRGPDSYTQVWKEPLEIVFKAGDDSRGESVPDLQVMNGRIFFSQKAFDLIGSSLSQDGEFLPITYDGKTGYIFNPHVIAEDHDALDDKVTIKNDYGDLQNLGFIEEKLPAGTQVFRTKADSYHGVFCTELFKQDVERSGLVGIFFQPDLANLFGGSASTRN</sequence>
<protein>
    <submittedName>
        <fullName evidence="1">Uncharacterized protein</fullName>
    </submittedName>
</protein>
<dbReference type="Proteomes" id="UP001597425">
    <property type="component" value="Unassembled WGS sequence"/>
</dbReference>
<evidence type="ECO:0000313" key="2">
    <source>
        <dbReference type="Proteomes" id="UP001597425"/>
    </source>
</evidence>
<comment type="caution">
    <text evidence="1">The sequence shown here is derived from an EMBL/GenBank/DDBJ whole genome shotgun (WGS) entry which is preliminary data.</text>
</comment>
<organism evidence="1 2">
    <name type="scientific">Microbulbifer halophilus</name>
    <dbReference type="NCBI Taxonomy" id="453963"/>
    <lineage>
        <taxon>Bacteria</taxon>
        <taxon>Pseudomonadati</taxon>
        <taxon>Pseudomonadota</taxon>
        <taxon>Gammaproteobacteria</taxon>
        <taxon>Cellvibrionales</taxon>
        <taxon>Microbulbiferaceae</taxon>
        <taxon>Microbulbifer</taxon>
    </lineage>
</organism>
<keyword evidence="2" id="KW-1185">Reference proteome</keyword>
<dbReference type="EMBL" id="JBHUJD010000010">
    <property type="protein sequence ID" value="MFD2310591.1"/>
    <property type="molecule type" value="Genomic_DNA"/>
</dbReference>
<accession>A0ABW5EAJ3</accession>